<dbReference type="InterPro" id="IPR043472">
    <property type="entry name" value="Macro_dom-like"/>
</dbReference>
<protein>
    <submittedName>
        <fullName evidence="1">Leucyl aminopeptidase</fullName>
    </submittedName>
</protein>
<accession>A0A520M6C3</accession>
<comment type="caution">
    <text evidence="1">The sequence shown here is derived from an EMBL/GenBank/DDBJ whole genome shotgun (WGS) entry which is preliminary data.</text>
</comment>
<organism evidence="1 2">
    <name type="scientific">SAR86 cluster bacterium</name>
    <dbReference type="NCBI Taxonomy" id="2030880"/>
    <lineage>
        <taxon>Bacteria</taxon>
        <taxon>Pseudomonadati</taxon>
        <taxon>Pseudomonadota</taxon>
        <taxon>Gammaproteobacteria</taxon>
        <taxon>SAR86 cluster</taxon>
    </lineage>
</organism>
<dbReference type="AlphaFoldDB" id="A0A520M6C3"/>
<keyword evidence="1" id="KW-0645">Protease</keyword>
<evidence type="ECO:0000313" key="2">
    <source>
        <dbReference type="Proteomes" id="UP000318359"/>
    </source>
</evidence>
<dbReference type="EMBL" id="SHBM01000039">
    <property type="protein sequence ID" value="RZO16777.1"/>
    <property type="molecule type" value="Genomic_DNA"/>
</dbReference>
<evidence type="ECO:0000313" key="1">
    <source>
        <dbReference type="EMBL" id="RZO16777.1"/>
    </source>
</evidence>
<keyword evidence="1" id="KW-0031">Aminopeptidase</keyword>
<dbReference type="Gene3D" id="3.40.220.10">
    <property type="entry name" value="Leucine Aminopeptidase, subunit E, domain 1"/>
    <property type="match status" value="1"/>
</dbReference>
<sequence length="97" mass="10653">MAYKVLNKISVKDTTSTQLVSLNTSMLVIVCNKDTKNNVAFKQLDKVSKGYLSKSISSNIQDDGSSLLLPQITGIKAKNIMLVKGLDSDKPIHKWLS</sequence>
<dbReference type="Proteomes" id="UP000318359">
    <property type="component" value="Unassembled WGS sequence"/>
</dbReference>
<feature type="non-terminal residue" evidence="1">
    <location>
        <position position="97"/>
    </location>
</feature>
<dbReference type="GO" id="GO:0004177">
    <property type="term" value="F:aminopeptidase activity"/>
    <property type="evidence" value="ECO:0007669"/>
    <property type="project" value="UniProtKB-KW"/>
</dbReference>
<name>A0A520M6C3_9GAMM</name>
<proteinExistence type="predicted"/>
<reference evidence="1 2" key="1">
    <citation type="submission" date="2019-02" db="EMBL/GenBank/DDBJ databases">
        <title>Prokaryotic population dynamics and viral predation in marine succession experiment using metagenomics: the confinement effect.</title>
        <authorList>
            <person name="Haro-Moreno J.M."/>
            <person name="Rodriguez-Valera F."/>
            <person name="Lopez-Perez M."/>
        </authorList>
    </citation>
    <scope>NUCLEOTIDE SEQUENCE [LARGE SCALE GENOMIC DNA]</scope>
    <source>
        <strain evidence="1">MED-G167</strain>
    </source>
</reference>
<gene>
    <name evidence="1" type="ORF">EVB00_02705</name>
</gene>
<keyword evidence="1" id="KW-0378">Hydrolase</keyword>